<keyword evidence="2 11" id="KW-0698">rRNA processing</keyword>
<evidence type="ECO:0000256" key="1">
    <source>
        <dbReference type="ARBA" id="ARBA00022485"/>
    </source>
</evidence>
<keyword evidence="18" id="KW-1185">Reference proteome</keyword>
<dbReference type="PANTHER" id="PTHR11061:SF49">
    <property type="entry name" value="23S RRNA (URACIL(1939)-C(5))-METHYLTRANSFERASE RLMD"/>
    <property type="match status" value="1"/>
</dbReference>
<dbReference type="GO" id="GO:0070041">
    <property type="term" value="F:rRNA (uridine-C5-)-methyltransferase activity"/>
    <property type="evidence" value="ECO:0007669"/>
    <property type="project" value="UniProtKB-UniRule"/>
</dbReference>
<dbReference type="Gene3D" id="2.40.50.140">
    <property type="entry name" value="Nucleic acid-binding proteins"/>
    <property type="match status" value="1"/>
</dbReference>
<dbReference type="GO" id="GO:0070475">
    <property type="term" value="P:rRNA base methylation"/>
    <property type="evidence" value="ECO:0007669"/>
    <property type="project" value="TreeGrafter"/>
</dbReference>
<accession>A0A0B0H987</accession>
<dbReference type="InterPro" id="IPR001566">
    <property type="entry name" value="23S_rRNA_MeTrfase_RlmD"/>
</dbReference>
<dbReference type="AlphaFoldDB" id="A0A0B0H987"/>
<name>A0A0B0H987_SOVGS</name>
<dbReference type="InterPro" id="IPR012340">
    <property type="entry name" value="NA-bd_OB-fold"/>
</dbReference>
<evidence type="ECO:0000256" key="9">
    <source>
        <dbReference type="ARBA" id="ARBA00052756"/>
    </source>
</evidence>
<dbReference type="Gene3D" id="2.40.50.1070">
    <property type="match status" value="1"/>
</dbReference>
<dbReference type="RefSeq" id="WP_043115333.1">
    <property type="nucleotide sequence ID" value="NZ_JRAA01000001.1"/>
</dbReference>
<feature type="binding site" evidence="11">
    <location>
        <position position="87"/>
    </location>
    <ligand>
        <name>[4Fe-4S] cluster</name>
        <dbReference type="ChEBI" id="CHEBI:49883"/>
    </ligand>
</feature>
<feature type="binding site" evidence="11">
    <location>
        <position position="307"/>
    </location>
    <ligand>
        <name>S-adenosyl-L-methionine</name>
        <dbReference type="ChEBI" id="CHEBI:59789"/>
    </ligand>
</feature>
<feature type="binding site" evidence="11">
    <location>
        <position position="166"/>
    </location>
    <ligand>
        <name>[4Fe-4S] cluster</name>
        <dbReference type="ChEBI" id="CHEBI:49883"/>
    </ligand>
</feature>
<dbReference type="InterPro" id="IPR030391">
    <property type="entry name" value="MeTrfase_TrmA_CS"/>
</dbReference>
<dbReference type="eggNOG" id="COG2265">
    <property type="taxonomic scope" value="Bacteria"/>
</dbReference>
<evidence type="ECO:0000256" key="14">
    <source>
        <dbReference type="SAM" id="MobiDB-lite"/>
    </source>
</evidence>
<evidence type="ECO:0000256" key="7">
    <source>
        <dbReference type="ARBA" id="ARBA00023004"/>
    </source>
</evidence>
<comment type="caution">
    <text evidence="16">The sequence shown here is derived from an EMBL/GenBank/DDBJ whole genome shotgun (WGS) entry which is preliminary data.</text>
</comment>
<feature type="binding site" evidence="11 12">
    <location>
        <position position="372"/>
    </location>
    <ligand>
        <name>S-adenosyl-L-methionine</name>
        <dbReference type="ChEBI" id="CHEBI:59789"/>
    </ligand>
</feature>
<protein>
    <recommendedName>
        <fullName evidence="11">23S rRNA (uracil(1939)-C(5))-methyltransferase RlmD</fullName>
        <ecNumber evidence="11">2.1.1.190</ecNumber>
    </recommendedName>
    <alternativeName>
        <fullName evidence="11">23S rRNA(m5U1939)-methyltransferase</fullName>
    </alternativeName>
</protein>
<feature type="binding site" evidence="11">
    <location>
        <position position="78"/>
    </location>
    <ligand>
        <name>[4Fe-4S] cluster</name>
        <dbReference type="ChEBI" id="CHEBI:49883"/>
    </ligand>
</feature>
<keyword evidence="1 11" id="KW-0004">4Fe-4S</keyword>
<evidence type="ECO:0000313" key="17">
    <source>
        <dbReference type="EMBL" id="OOY35733.1"/>
    </source>
</evidence>
<dbReference type="OrthoDB" id="9804590at2"/>
<gene>
    <name evidence="11" type="primary">rlmD</name>
    <name evidence="17" type="ORF">BOV88_03580</name>
    <name evidence="16" type="ORF">JV46_18460</name>
</gene>
<feature type="region of interest" description="Disordered" evidence="14">
    <location>
        <begin position="1"/>
        <end position="20"/>
    </location>
</feature>
<evidence type="ECO:0000256" key="13">
    <source>
        <dbReference type="PROSITE-ProRule" id="PRU10015"/>
    </source>
</evidence>
<dbReference type="PANTHER" id="PTHR11061">
    <property type="entry name" value="RNA M5U METHYLTRANSFERASE"/>
    <property type="match status" value="1"/>
</dbReference>
<dbReference type="EMBL" id="MPNX01000003">
    <property type="protein sequence ID" value="OOY35733.1"/>
    <property type="molecule type" value="Genomic_DNA"/>
</dbReference>
<dbReference type="InterPro" id="IPR010280">
    <property type="entry name" value="U5_MeTrfase_fam"/>
</dbReference>
<feature type="active site" description="Nucleophile" evidence="11 12">
    <location>
        <position position="398"/>
    </location>
</feature>
<reference evidence="17 19" key="2">
    <citation type="submission" date="2016-11" db="EMBL/GenBank/DDBJ databases">
        <title>Mixed transmission modes and dynamic genome evolution in an obligate animal-bacterial symbiosis.</title>
        <authorList>
            <person name="Russell S.L."/>
            <person name="Corbett-Detig R.B."/>
            <person name="Cavanaugh C.M."/>
        </authorList>
    </citation>
    <scope>NUCLEOTIDE SEQUENCE [LARGE SCALE GENOMIC DNA]</scope>
    <source>
        <strain evidence="17">MA-KB16</strain>
    </source>
</reference>
<keyword evidence="7 11" id="KW-0408">Iron</keyword>
<dbReference type="PROSITE" id="PS01231">
    <property type="entry name" value="TRMA_2"/>
    <property type="match status" value="1"/>
</dbReference>
<dbReference type="CDD" id="cd02440">
    <property type="entry name" value="AdoMet_MTases"/>
    <property type="match status" value="1"/>
</dbReference>
<evidence type="ECO:0000256" key="4">
    <source>
        <dbReference type="ARBA" id="ARBA00022679"/>
    </source>
</evidence>
<dbReference type="InterPro" id="IPR030390">
    <property type="entry name" value="MeTrfase_TrmA_AS"/>
</dbReference>
<evidence type="ECO:0000313" key="18">
    <source>
        <dbReference type="Proteomes" id="UP000030856"/>
    </source>
</evidence>
<feature type="binding site" evidence="11 12">
    <location>
        <position position="323"/>
    </location>
    <ligand>
        <name>S-adenosyl-L-methionine</name>
        <dbReference type="ChEBI" id="CHEBI:59789"/>
    </ligand>
</feature>
<evidence type="ECO:0000256" key="6">
    <source>
        <dbReference type="ARBA" id="ARBA00022723"/>
    </source>
</evidence>
<organism evidence="16 18">
    <name type="scientific">Solemya velum gill symbiont</name>
    <dbReference type="NCBI Taxonomy" id="2340"/>
    <lineage>
        <taxon>Bacteria</taxon>
        <taxon>Pseudomonadati</taxon>
        <taxon>Pseudomonadota</taxon>
        <taxon>Gammaproteobacteria</taxon>
        <taxon>sulfur-oxidizing symbionts</taxon>
    </lineage>
</organism>
<evidence type="ECO:0000256" key="12">
    <source>
        <dbReference type="PROSITE-ProRule" id="PRU01024"/>
    </source>
</evidence>
<feature type="binding site" evidence="11">
    <location>
        <position position="84"/>
    </location>
    <ligand>
        <name>[4Fe-4S] cluster</name>
        <dbReference type="ChEBI" id="CHEBI:49883"/>
    </ligand>
</feature>
<reference evidence="16 18" key="1">
    <citation type="journal article" date="2014" name="BMC Genomics">
        <title>The genome of the intracellular bacterium of the coastal bivalve, Solemya velum: a blueprint for thriving in and out of symbiosis.</title>
        <authorList>
            <person name="Dmytrenko O."/>
            <person name="Russell S.L."/>
            <person name="Loo W.T."/>
            <person name="Fontanez K.M."/>
            <person name="Liao L."/>
            <person name="Roeselers G."/>
            <person name="Sharma R."/>
            <person name="Stewart F.J."/>
            <person name="Newton I.L."/>
            <person name="Woyke T."/>
            <person name="Wu D."/>
            <person name="Lang J.M."/>
            <person name="Eisen J.A."/>
            <person name="Cavanaugh C.M."/>
        </authorList>
    </citation>
    <scope>NUCLEOTIDE SEQUENCE [LARGE SCALE GENOMIC DNA]</scope>
    <source>
        <strain evidence="16 18">WH</strain>
    </source>
</reference>
<feature type="binding site" evidence="11 12">
    <location>
        <position position="273"/>
    </location>
    <ligand>
        <name>S-adenosyl-L-methionine</name>
        <dbReference type="ChEBI" id="CHEBI:59789"/>
    </ligand>
</feature>
<dbReference type="PROSITE" id="PS01230">
    <property type="entry name" value="TRMA_1"/>
    <property type="match status" value="1"/>
</dbReference>
<dbReference type="STRING" id="2340.JV46_18460"/>
<dbReference type="GO" id="GO:0003723">
    <property type="term" value="F:RNA binding"/>
    <property type="evidence" value="ECO:0007669"/>
    <property type="project" value="InterPro"/>
</dbReference>
<dbReference type="GO" id="GO:0051539">
    <property type="term" value="F:4 iron, 4 sulfur cluster binding"/>
    <property type="evidence" value="ECO:0007669"/>
    <property type="project" value="UniProtKB-KW"/>
</dbReference>
<dbReference type="NCBIfam" id="TIGR00479">
    <property type="entry name" value="rumA"/>
    <property type="match status" value="1"/>
</dbReference>
<evidence type="ECO:0000256" key="8">
    <source>
        <dbReference type="ARBA" id="ARBA00023014"/>
    </source>
</evidence>
<dbReference type="Proteomes" id="UP000030856">
    <property type="component" value="Unassembled WGS sequence"/>
</dbReference>
<feature type="binding site" evidence="11">
    <location>
        <position position="350"/>
    </location>
    <ligand>
        <name>S-adenosyl-L-methionine</name>
        <dbReference type="ChEBI" id="CHEBI:59789"/>
    </ligand>
</feature>
<dbReference type="PROSITE" id="PS51687">
    <property type="entry name" value="SAM_MT_RNA_M5U"/>
    <property type="match status" value="1"/>
</dbReference>
<evidence type="ECO:0000313" key="16">
    <source>
        <dbReference type="EMBL" id="KHF25665.1"/>
    </source>
</evidence>
<dbReference type="Pfam" id="PF05958">
    <property type="entry name" value="tRNA_U5-meth_tr"/>
    <property type="match status" value="1"/>
</dbReference>
<dbReference type="InterPro" id="IPR002792">
    <property type="entry name" value="TRAM_dom"/>
</dbReference>
<sequence length="442" mass="49364">MARRRRKQLPQGSFPATIESLSHDGRGVAHIDGKVTFIPTTLQGEEIQFHYSYRSRKHDEGILDSVDKASDERVEAGCAHFGICGGCSLQHMAAEAQMAYKQEALMDAFERIGNVTPEAVAAPLHSEPWGYRRKARLGVRHVFKKGRVLVGFRERGTSYLADIRHCKVLHPSVGEHLEALGDMIMTLSISEQLPQIEVAVGDDATVMIFRILEPLTESDEKTIADFCAQREWTPYLQDGGPQTVKPLHDAATLTYSLPQESLQFEFLPNDFTQVNSDINRQMISQAMEWLDLQGDEKVLDLFCGLGNFTLPLARRAESVHGVEGDTALVERARQNAIRNSIDNVSFDVANLYDEETPAFKWAKQKYDAVLLDPPRSGALEMMPLVAKMGAEKILYVSCYPGTLARDADVLVNQHGYRMVKAGVMDMFPHTAHVESMALFVKD</sequence>
<evidence type="ECO:0000256" key="3">
    <source>
        <dbReference type="ARBA" id="ARBA00022603"/>
    </source>
</evidence>
<comment type="catalytic activity">
    <reaction evidence="9 11">
        <text>uridine(1939) in 23S rRNA + S-adenosyl-L-methionine = 5-methyluridine(1939) in 23S rRNA + S-adenosyl-L-homocysteine + H(+)</text>
        <dbReference type="Rhea" id="RHEA:42908"/>
        <dbReference type="Rhea" id="RHEA-COMP:10278"/>
        <dbReference type="Rhea" id="RHEA-COMP:10279"/>
        <dbReference type="ChEBI" id="CHEBI:15378"/>
        <dbReference type="ChEBI" id="CHEBI:57856"/>
        <dbReference type="ChEBI" id="CHEBI:59789"/>
        <dbReference type="ChEBI" id="CHEBI:65315"/>
        <dbReference type="ChEBI" id="CHEBI:74447"/>
        <dbReference type="EC" id="2.1.1.190"/>
    </reaction>
</comment>
<dbReference type="SUPFAM" id="SSF50249">
    <property type="entry name" value="Nucleic acid-binding proteins"/>
    <property type="match status" value="1"/>
</dbReference>
<comment type="function">
    <text evidence="10 11">Catalyzes the formation of 5-methyl-uridine at position 1939 (m5U1939) in 23S rRNA.</text>
</comment>
<dbReference type="Gene3D" id="3.40.50.150">
    <property type="entry name" value="Vaccinia Virus protein VP39"/>
    <property type="match status" value="1"/>
</dbReference>
<keyword evidence="8 11" id="KW-0411">Iron-sulfur</keyword>
<evidence type="ECO:0000256" key="5">
    <source>
        <dbReference type="ARBA" id="ARBA00022691"/>
    </source>
</evidence>
<dbReference type="SUPFAM" id="SSF53335">
    <property type="entry name" value="S-adenosyl-L-methionine-dependent methyltransferases"/>
    <property type="match status" value="1"/>
</dbReference>
<evidence type="ECO:0000256" key="11">
    <source>
        <dbReference type="HAMAP-Rule" id="MF_01010"/>
    </source>
</evidence>
<dbReference type="InterPro" id="IPR029063">
    <property type="entry name" value="SAM-dependent_MTases_sf"/>
</dbReference>
<feature type="domain" description="TRAM" evidence="15">
    <location>
        <begin position="15"/>
        <end position="46"/>
    </location>
</feature>
<evidence type="ECO:0000256" key="2">
    <source>
        <dbReference type="ARBA" id="ARBA00022552"/>
    </source>
</evidence>
<comment type="similarity">
    <text evidence="11">Belongs to the class I-like SAM-binding methyltransferase superfamily. RNA M5U methyltransferase family. RlmD subfamily.</text>
</comment>
<dbReference type="EC" id="2.1.1.190" evidence="11"/>
<evidence type="ECO:0000259" key="15">
    <source>
        <dbReference type="Pfam" id="PF01938"/>
    </source>
</evidence>
<dbReference type="EMBL" id="JRAA01000001">
    <property type="protein sequence ID" value="KHF25665.1"/>
    <property type="molecule type" value="Genomic_DNA"/>
</dbReference>
<feature type="active site" evidence="13">
    <location>
        <position position="398"/>
    </location>
</feature>
<dbReference type="Proteomes" id="UP000190962">
    <property type="component" value="Unassembled WGS sequence"/>
</dbReference>
<proteinExistence type="inferred from homology"/>
<feature type="binding site" evidence="11 12">
    <location>
        <position position="302"/>
    </location>
    <ligand>
        <name>S-adenosyl-L-methionine</name>
        <dbReference type="ChEBI" id="CHEBI:59789"/>
    </ligand>
</feature>
<dbReference type="Pfam" id="PF01938">
    <property type="entry name" value="TRAM"/>
    <property type="match status" value="1"/>
</dbReference>
<dbReference type="PATRIC" id="fig|2340.3.peg.180"/>
<dbReference type="GO" id="GO:0005506">
    <property type="term" value="F:iron ion binding"/>
    <property type="evidence" value="ECO:0007669"/>
    <property type="project" value="UniProtKB-UniRule"/>
</dbReference>
<evidence type="ECO:0000313" key="19">
    <source>
        <dbReference type="Proteomes" id="UP000190962"/>
    </source>
</evidence>
<dbReference type="HAMAP" id="MF_01010">
    <property type="entry name" value="23SrRNA_methyltr_RlmD"/>
    <property type="match status" value="1"/>
</dbReference>
<keyword evidence="3 11" id="KW-0489">Methyltransferase</keyword>
<keyword evidence="5 11" id="KW-0949">S-adenosyl-L-methionine</keyword>
<keyword evidence="6 11" id="KW-0479">Metal-binding</keyword>
<dbReference type="NCBIfam" id="NF009639">
    <property type="entry name" value="PRK13168.1"/>
    <property type="match status" value="1"/>
</dbReference>
<evidence type="ECO:0000256" key="10">
    <source>
        <dbReference type="ARBA" id="ARBA00059995"/>
    </source>
</evidence>
<keyword evidence="4 11" id="KW-0808">Transferase</keyword>
<dbReference type="FunFam" id="3.40.50.150:FF:000009">
    <property type="entry name" value="23S rRNA (Uracil(1939)-C(5))-methyltransferase RlmD"/>
    <property type="match status" value="1"/>
</dbReference>